<dbReference type="InterPro" id="IPR048519">
    <property type="entry name" value="Gfd2/YDR514C-like_C"/>
</dbReference>
<gene>
    <name evidence="2" type="ORF">A9K55_000188</name>
</gene>
<reference evidence="2 3" key="1">
    <citation type="journal article" date="2017" name="BMC Genomics">
        <title>Chromosome level assembly and secondary metabolite potential of the parasitic fungus Cordyceps militaris.</title>
        <authorList>
            <person name="Kramer G.J."/>
            <person name="Nodwell J.R."/>
        </authorList>
    </citation>
    <scope>NUCLEOTIDE SEQUENCE [LARGE SCALE GENOMIC DNA]</scope>
    <source>
        <strain evidence="2 3">ATCC 34164</strain>
    </source>
</reference>
<dbReference type="OrthoDB" id="4669781at2759"/>
<sequence length="406" mass="44838">MRYSQNSGTLKTKHWSTLWRSNISDLGTIQTSQVGFVAMDAEPWGPKSLDVAEIGLSLIFPFDLSKVNQLPKTMEELRGHLEIETYSIKICGREQGKRERFLEQNSKMVQPKDLENTLVEVLMSFREKLAAIAKVKGSLTAPPLVLVGFDLSFELRSLSASYPKIADCFTSWIDLQELVKEAAQLDKAPSLRDSLTALGFGSVSTDVGSVWKKHSAGKDTVRIAAVLASLSLRGAEQEVLPMTFTWRRKWSPAKQHMQYRGTGKLFKNGPPKPTELFPFTAKLTLCGGRPSSLSGKVEASDIMKLFAGHNPTAVGSCCHDGSITAFVTMPSFDALEQFVANMDGALCEVYGGAWNVESIFDPTVTPARTAEELEEFNKENLQATIAAKKEQRRQKRLEQGLESALL</sequence>
<dbReference type="EMBL" id="CP023328">
    <property type="protein sequence ID" value="ATY67136.1"/>
    <property type="molecule type" value="Genomic_DNA"/>
</dbReference>
<dbReference type="Proteomes" id="UP000323067">
    <property type="component" value="Chromosome i"/>
</dbReference>
<dbReference type="VEuPathDB" id="FungiDB:CCM_07498"/>
<proteinExistence type="predicted"/>
<dbReference type="Pfam" id="PF21762">
    <property type="entry name" value="DEDDh_C"/>
    <property type="match status" value="1"/>
</dbReference>
<organism evidence="2 3">
    <name type="scientific">Cordyceps militaris</name>
    <name type="common">Caterpillar fungus</name>
    <name type="synonym">Clavaria militaris</name>
    <dbReference type="NCBI Taxonomy" id="73501"/>
    <lineage>
        <taxon>Eukaryota</taxon>
        <taxon>Fungi</taxon>
        <taxon>Dikarya</taxon>
        <taxon>Ascomycota</taxon>
        <taxon>Pezizomycotina</taxon>
        <taxon>Sordariomycetes</taxon>
        <taxon>Hypocreomycetidae</taxon>
        <taxon>Hypocreales</taxon>
        <taxon>Cordycipitaceae</taxon>
        <taxon>Cordyceps</taxon>
    </lineage>
</organism>
<evidence type="ECO:0000259" key="1">
    <source>
        <dbReference type="Pfam" id="PF21762"/>
    </source>
</evidence>
<name>A0A2H4SVK9_CORMI</name>
<evidence type="ECO:0000313" key="2">
    <source>
        <dbReference type="EMBL" id="ATY67136.1"/>
    </source>
</evidence>
<dbReference type="AlphaFoldDB" id="A0A2H4SVK9"/>
<evidence type="ECO:0000313" key="3">
    <source>
        <dbReference type="Proteomes" id="UP000323067"/>
    </source>
</evidence>
<feature type="domain" description="Gfd2/YDR514C-like C-terminal" evidence="1">
    <location>
        <begin position="36"/>
        <end position="201"/>
    </location>
</feature>
<dbReference type="VEuPathDB" id="FungiDB:A9K55_000188"/>
<protein>
    <recommendedName>
        <fullName evidence="1">Gfd2/YDR514C-like C-terminal domain-containing protein</fullName>
    </recommendedName>
</protein>
<accession>A0A2H4SVK9</accession>